<evidence type="ECO:0000256" key="18">
    <source>
        <dbReference type="ARBA" id="ARBA00023157"/>
    </source>
</evidence>
<protein>
    <recommendedName>
        <fullName evidence="6">glutamyl aminopeptidase</fullName>
        <ecNumber evidence="6">3.4.11.7</ecNumber>
    </recommendedName>
</protein>
<dbReference type="Gene3D" id="1.10.390.10">
    <property type="entry name" value="Neutral Protease Domain 2"/>
    <property type="match status" value="1"/>
</dbReference>
<evidence type="ECO:0000256" key="15">
    <source>
        <dbReference type="ARBA" id="ARBA00022989"/>
    </source>
</evidence>
<dbReference type="PANTHER" id="PTHR11533:SF276">
    <property type="entry name" value="GLUTAMYL AMINOPEPTIDASE"/>
    <property type="match status" value="1"/>
</dbReference>
<keyword evidence="7" id="KW-0031">Aminopeptidase</keyword>
<evidence type="ECO:0000259" key="24">
    <source>
        <dbReference type="Pfam" id="PF11838"/>
    </source>
</evidence>
<evidence type="ECO:0000256" key="13">
    <source>
        <dbReference type="ARBA" id="ARBA00022833"/>
    </source>
</evidence>
<dbReference type="InterPro" id="IPR014782">
    <property type="entry name" value="Peptidase_M1_dom"/>
</dbReference>
<keyword evidence="14" id="KW-0106">Calcium</keyword>
<evidence type="ECO:0000256" key="4">
    <source>
        <dbReference type="ARBA" id="ARBA00010136"/>
    </source>
</evidence>
<proteinExistence type="inferred from homology"/>
<keyword evidence="8" id="KW-1003">Cell membrane</keyword>
<dbReference type="OMA" id="YDEEMWE"/>
<dbReference type="FunFam" id="1.25.50.20:FF:000001">
    <property type="entry name" value="Aminopeptidase"/>
    <property type="match status" value="1"/>
</dbReference>
<comment type="catalytic activity">
    <reaction evidence="1">
        <text>Release of N-terminal glutamate (and to a lesser extent aspartate) from a peptide.</text>
        <dbReference type="EC" id="3.4.11.7"/>
    </reaction>
</comment>
<evidence type="ECO:0000256" key="7">
    <source>
        <dbReference type="ARBA" id="ARBA00022438"/>
    </source>
</evidence>
<dbReference type="GO" id="GO:0070006">
    <property type="term" value="F:metalloaminopeptidase activity"/>
    <property type="evidence" value="ECO:0007669"/>
    <property type="project" value="TreeGrafter"/>
</dbReference>
<name>A0A8B7PM22_HYAAZ</name>
<evidence type="ECO:0000256" key="9">
    <source>
        <dbReference type="ARBA" id="ARBA00022670"/>
    </source>
</evidence>
<dbReference type="OrthoDB" id="510539at2759"/>
<dbReference type="GeneID" id="108682551"/>
<dbReference type="KEGG" id="hazt:108682551"/>
<dbReference type="SUPFAM" id="SSF55486">
    <property type="entry name" value="Metalloproteases ('zincins'), catalytic domain"/>
    <property type="match status" value="1"/>
</dbReference>
<feature type="site" description="Transition state stabilizer" evidence="22">
    <location>
        <position position="132"/>
    </location>
</feature>
<dbReference type="Gene3D" id="2.60.40.1910">
    <property type="match status" value="1"/>
</dbReference>
<evidence type="ECO:0000256" key="22">
    <source>
        <dbReference type="PIRSR" id="PIRSR634016-4"/>
    </source>
</evidence>
<dbReference type="Gene3D" id="1.25.50.20">
    <property type="match status" value="1"/>
</dbReference>
<keyword evidence="10" id="KW-0812">Transmembrane</keyword>
<organism evidence="25 26">
    <name type="scientific">Hyalella azteca</name>
    <name type="common">Amphipod</name>
    <dbReference type="NCBI Taxonomy" id="294128"/>
    <lineage>
        <taxon>Eukaryota</taxon>
        <taxon>Metazoa</taxon>
        <taxon>Ecdysozoa</taxon>
        <taxon>Arthropoda</taxon>
        <taxon>Crustacea</taxon>
        <taxon>Multicrustacea</taxon>
        <taxon>Malacostraca</taxon>
        <taxon>Eumalacostraca</taxon>
        <taxon>Peracarida</taxon>
        <taxon>Amphipoda</taxon>
        <taxon>Senticaudata</taxon>
        <taxon>Talitrida</taxon>
        <taxon>Talitroidea</taxon>
        <taxon>Hyalellidae</taxon>
        <taxon>Hyalella</taxon>
    </lineage>
</organism>
<feature type="binding site" evidence="21">
    <location>
        <position position="69"/>
    </location>
    <ligand>
        <name>Zn(2+)</name>
        <dbReference type="ChEBI" id="CHEBI:29105"/>
        <note>catalytic</note>
    </ligand>
</feature>
<keyword evidence="12" id="KW-0378">Hydrolase</keyword>
<dbReference type="InterPro" id="IPR024571">
    <property type="entry name" value="ERAP1-like_C_dom"/>
</dbReference>
<dbReference type="GO" id="GO:0042277">
    <property type="term" value="F:peptide binding"/>
    <property type="evidence" value="ECO:0007669"/>
    <property type="project" value="TreeGrafter"/>
</dbReference>
<dbReference type="RefSeq" id="XP_018027228.1">
    <property type="nucleotide sequence ID" value="XM_018171739.2"/>
</dbReference>
<dbReference type="InterPro" id="IPR034016">
    <property type="entry name" value="M1_APN-typ"/>
</dbReference>
<evidence type="ECO:0000256" key="16">
    <source>
        <dbReference type="ARBA" id="ARBA00023049"/>
    </source>
</evidence>
<evidence type="ECO:0000256" key="17">
    <source>
        <dbReference type="ARBA" id="ARBA00023136"/>
    </source>
</evidence>
<keyword evidence="9" id="KW-0645">Protease</keyword>
<dbReference type="GO" id="GO:0005886">
    <property type="term" value="C:plasma membrane"/>
    <property type="evidence" value="ECO:0007669"/>
    <property type="project" value="UniProtKB-SubCell"/>
</dbReference>
<feature type="domain" description="Peptidase M1 membrane alanine aminopeptidase" evidence="23">
    <location>
        <begin position="2"/>
        <end position="195"/>
    </location>
</feature>
<dbReference type="PANTHER" id="PTHR11533">
    <property type="entry name" value="PROTEASE M1 ZINC METALLOPROTEASE"/>
    <property type="match status" value="1"/>
</dbReference>
<evidence type="ECO:0000313" key="26">
    <source>
        <dbReference type="RefSeq" id="XP_018027228.1"/>
    </source>
</evidence>
<keyword evidence="11 21" id="KW-0479">Metal-binding</keyword>
<evidence type="ECO:0000256" key="12">
    <source>
        <dbReference type="ARBA" id="ARBA00022801"/>
    </source>
</evidence>
<comment type="subunit">
    <text evidence="5">Homodimer; disulfide-linked.</text>
</comment>
<evidence type="ECO:0000256" key="3">
    <source>
        <dbReference type="ARBA" id="ARBA00004609"/>
    </source>
</evidence>
<evidence type="ECO:0000256" key="11">
    <source>
        <dbReference type="ARBA" id="ARBA00022723"/>
    </source>
</evidence>
<dbReference type="GO" id="GO:0004230">
    <property type="term" value="F:glutamyl aminopeptidase activity"/>
    <property type="evidence" value="ECO:0007669"/>
    <property type="project" value="UniProtKB-EC"/>
</dbReference>
<comment type="cofactor">
    <cofactor evidence="21">
        <name>Zn(2+)</name>
        <dbReference type="ChEBI" id="CHEBI:29105"/>
    </cofactor>
    <text evidence="21">Binds 1 zinc ion per subunit.</text>
</comment>
<dbReference type="Pfam" id="PF11838">
    <property type="entry name" value="ERAP1_C"/>
    <property type="match status" value="1"/>
</dbReference>
<feature type="binding site" evidence="21">
    <location>
        <position position="46"/>
    </location>
    <ligand>
        <name>Zn(2+)</name>
        <dbReference type="ChEBI" id="CHEBI:29105"/>
        <note>catalytic</note>
    </ligand>
</feature>
<dbReference type="GO" id="GO:0005737">
    <property type="term" value="C:cytoplasm"/>
    <property type="evidence" value="ECO:0007669"/>
    <property type="project" value="TreeGrafter"/>
</dbReference>
<sequence>MAAIPDYVSGATEHWGIITYRETSIFYNPTKSSETNKQRVCSVVAHELAHQWFGNLVTLKWWDDLWLNEGFASYIETKGVDHVETGWDMGSQFVTDSLQSVFDLDSKLSSHAIVQSVTTPDQITAMFDSISYDKGSSVLRMLEGFVGTPVFQAGINSFLKRFAYQNAVTAQLWEELTKAWQASGVQDGDVGEIMSTTTYVQLLPIHNYYLYTTITITVSSPADSPHGYRWHVPVSLVTSQAPDNASLTWLYKTNDSVSIPLPAGATWFKLNFEQQGYYRVNYDLDTWASMRQLCIDKSVGPADRSSLVDDALALADAALLPYASALDLCTALNNETHLVPWKTATNRSLYLLKQLTNPGSQSVSGWQDEGDHLQQLLRVEIVYLACVAGLESCLQESARLLQLYAQFENYPLPLSTKRQVLRQGMVEGGTEEVWNAVWQRCSATQDATEKDNCLYGLANSQDVATLSNFITMAQDPNLVRTQDFLHVLEYISYNPAGTDLVWDWVRANWDWLVARYTLNDRYLGQLIPNISQYFATQQKLDEMEEFFAANPEAGAGEQYRQQALETVQTNIRWVAANAQQIDDWLTAHAPKPAAL</sequence>
<dbReference type="GO" id="GO:0006508">
    <property type="term" value="P:proteolysis"/>
    <property type="evidence" value="ECO:0007669"/>
    <property type="project" value="UniProtKB-KW"/>
</dbReference>
<evidence type="ECO:0000256" key="14">
    <source>
        <dbReference type="ARBA" id="ARBA00022837"/>
    </source>
</evidence>
<evidence type="ECO:0000259" key="23">
    <source>
        <dbReference type="Pfam" id="PF01433"/>
    </source>
</evidence>
<dbReference type="GO" id="GO:0008270">
    <property type="term" value="F:zinc ion binding"/>
    <property type="evidence" value="ECO:0007669"/>
    <property type="project" value="InterPro"/>
</dbReference>
<dbReference type="InterPro" id="IPR001930">
    <property type="entry name" value="Peptidase_M1"/>
</dbReference>
<evidence type="ECO:0000256" key="10">
    <source>
        <dbReference type="ARBA" id="ARBA00022692"/>
    </source>
</evidence>
<reference evidence="26" key="1">
    <citation type="submission" date="2025-08" db="UniProtKB">
        <authorList>
            <consortium name="RefSeq"/>
        </authorList>
    </citation>
    <scope>IDENTIFICATION</scope>
    <source>
        <tissue evidence="26">Whole organism</tissue>
    </source>
</reference>
<evidence type="ECO:0000256" key="19">
    <source>
        <dbReference type="ARBA" id="ARBA00023180"/>
    </source>
</evidence>
<keyword evidence="17" id="KW-0472">Membrane</keyword>
<feature type="binding site" evidence="21">
    <location>
        <position position="50"/>
    </location>
    <ligand>
        <name>Zn(2+)</name>
        <dbReference type="ChEBI" id="CHEBI:29105"/>
        <note>catalytic</note>
    </ligand>
</feature>
<evidence type="ECO:0000256" key="5">
    <source>
        <dbReference type="ARBA" id="ARBA00011748"/>
    </source>
</evidence>
<keyword evidence="15" id="KW-1133">Transmembrane helix</keyword>
<gene>
    <name evidence="26" type="primary">LOC108682551</name>
</gene>
<keyword evidence="18" id="KW-1015">Disulfide bond</keyword>
<evidence type="ECO:0000313" key="25">
    <source>
        <dbReference type="Proteomes" id="UP000694843"/>
    </source>
</evidence>
<evidence type="ECO:0000256" key="21">
    <source>
        <dbReference type="PIRSR" id="PIRSR634016-3"/>
    </source>
</evidence>
<feature type="domain" description="ERAP1-like C-terminal" evidence="24">
    <location>
        <begin position="267"/>
        <end position="568"/>
    </location>
</feature>
<dbReference type="Pfam" id="PF01433">
    <property type="entry name" value="Peptidase_M1"/>
    <property type="match status" value="1"/>
</dbReference>
<comment type="subcellular location">
    <subcellularLocation>
        <location evidence="3">Cell membrane</location>
        <topology evidence="3">Lipid-anchor</topology>
        <topology evidence="3">GPI-anchor</topology>
    </subcellularLocation>
    <subcellularLocation>
        <location evidence="2">Cell membrane</location>
        <topology evidence="2">Single-pass type II membrane protein</topology>
    </subcellularLocation>
</comment>
<dbReference type="GO" id="GO:0043171">
    <property type="term" value="P:peptide catabolic process"/>
    <property type="evidence" value="ECO:0007669"/>
    <property type="project" value="TreeGrafter"/>
</dbReference>
<dbReference type="FunFam" id="1.10.390.10:FF:000006">
    <property type="entry name" value="Puromycin-sensitive aminopeptidase"/>
    <property type="match status" value="1"/>
</dbReference>
<dbReference type="Proteomes" id="UP000694843">
    <property type="component" value="Unplaced"/>
</dbReference>
<dbReference type="EC" id="3.4.11.7" evidence="6"/>
<dbReference type="InterPro" id="IPR027268">
    <property type="entry name" value="Peptidase_M4/M1_CTD_sf"/>
</dbReference>
<feature type="active site" description="Proton acceptor" evidence="20">
    <location>
        <position position="47"/>
    </location>
</feature>
<keyword evidence="16" id="KW-0482">Metalloprotease</keyword>
<keyword evidence="19" id="KW-0325">Glycoprotein</keyword>
<evidence type="ECO:0000256" key="1">
    <source>
        <dbReference type="ARBA" id="ARBA00001703"/>
    </source>
</evidence>
<dbReference type="PRINTS" id="PR00756">
    <property type="entry name" value="ALADIPTASE"/>
</dbReference>
<dbReference type="InterPro" id="IPR050344">
    <property type="entry name" value="Peptidase_M1_aminopeptidases"/>
</dbReference>
<keyword evidence="13 21" id="KW-0862">Zinc</keyword>
<evidence type="ECO:0000256" key="6">
    <source>
        <dbReference type="ARBA" id="ARBA00012567"/>
    </source>
</evidence>
<dbReference type="GO" id="GO:0005615">
    <property type="term" value="C:extracellular space"/>
    <property type="evidence" value="ECO:0007669"/>
    <property type="project" value="TreeGrafter"/>
</dbReference>
<comment type="similarity">
    <text evidence="4">Belongs to the peptidase M1 family.</text>
</comment>
<evidence type="ECO:0000256" key="8">
    <source>
        <dbReference type="ARBA" id="ARBA00022475"/>
    </source>
</evidence>
<keyword evidence="25" id="KW-1185">Reference proteome</keyword>
<evidence type="ECO:0000256" key="20">
    <source>
        <dbReference type="PIRSR" id="PIRSR634016-1"/>
    </source>
</evidence>
<evidence type="ECO:0000256" key="2">
    <source>
        <dbReference type="ARBA" id="ARBA00004401"/>
    </source>
</evidence>
<accession>A0A8B7PM22</accession>
<dbReference type="CDD" id="cd09601">
    <property type="entry name" value="M1_APN-Q_like"/>
    <property type="match status" value="1"/>
</dbReference>
<dbReference type="AlphaFoldDB" id="A0A8B7PM22"/>